<reference evidence="1" key="1">
    <citation type="submission" date="2020-05" db="EMBL/GenBank/DDBJ databases">
        <title>Large-scale comparative analyses of tick genomes elucidate their genetic diversity and vector capacities.</title>
        <authorList>
            <person name="Jia N."/>
            <person name="Wang J."/>
            <person name="Shi W."/>
            <person name="Du L."/>
            <person name="Sun Y."/>
            <person name="Zhan W."/>
            <person name="Jiang J."/>
            <person name="Wang Q."/>
            <person name="Zhang B."/>
            <person name="Ji P."/>
            <person name="Sakyi L.B."/>
            <person name="Cui X."/>
            <person name="Yuan T."/>
            <person name="Jiang B."/>
            <person name="Yang W."/>
            <person name="Lam T.T.-Y."/>
            <person name="Chang Q."/>
            <person name="Ding S."/>
            <person name="Wang X."/>
            <person name="Zhu J."/>
            <person name="Ruan X."/>
            <person name="Zhao L."/>
            <person name="Wei J."/>
            <person name="Que T."/>
            <person name="Du C."/>
            <person name="Cheng J."/>
            <person name="Dai P."/>
            <person name="Han X."/>
            <person name="Huang E."/>
            <person name="Gao Y."/>
            <person name="Liu J."/>
            <person name="Shao H."/>
            <person name="Ye R."/>
            <person name="Li L."/>
            <person name="Wei W."/>
            <person name="Wang X."/>
            <person name="Wang C."/>
            <person name="Yang T."/>
            <person name="Huo Q."/>
            <person name="Li W."/>
            <person name="Guo W."/>
            <person name="Chen H."/>
            <person name="Zhou L."/>
            <person name="Ni X."/>
            <person name="Tian J."/>
            <person name="Zhou Y."/>
            <person name="Sheng Y."/>
            <person name="Liu T."/>
            <person name="Pan Y."/>
            <person name="Xia L."/>
            <person name="Li J."/>
            <person name="Zhao F."/>
            <person name="Cao W."/>
        </authorList>
    </citation>
    <scope>NUCLEOTIDE SEQUENCE</scope>
    <source>
        <strain evidence="1">Dsil-2018</strain>
    </source>
</reference>
<proteinExistence type="predicted"/>
<evidence type="ECO:0000313" key="2">
    <source>
        <dbReference type="Proteomes" id="UP000821865"/>
    </source>
</evidence>
<organism evidence="1 2">
    <name type="scientific">Dermacentor silvarum</name>
    <name type="common">Tick</name>
    <dbReference type="NCBI Taxonomy" id="543639"/>
    <lineage>
        <taxon>Eukaryota</taxon>
        <taxon>Metazoa</taxon>
        <taxon>Ecdysozoa</taxon>
        <taxon>Arthropoda</taxon>
        <taxon>Chelicerata</taxon>
        <taxon>Arachnida</taxon>
        <taxon>Acari</taxon>
        <taxon>Parasitiformes</taxon>
        <taxon>Ixodida</taxon>
        <taxon>Ixodoidea</taxon>
        <taxon>Ixodidae</taxon>
        <taxon>Rhipicephalinae</taxon>
        <taxon>Dermacentor</taxon>
    </lineage>
</organism>
<accession>A0ACB8DTI8</accession>
<dbReference type="Proteomes" id="UP000821865">
    <property type="component" value="Chromosome 1"/>
</dbReference>
<protein>
    <submittedName>
        <fullName evidence="1">Uncharacterized protein</fullName>
    </submittedName>
</protein>
<evidence type="ECO:0000313" key="1">
    <source>
        <dbReference type="EMBL" id="KAH7977646.1"/>
    </source>
</evidence>
<sequence length="178" mass="20074">MGTASRVLKAYREAGRIEDAPRGRPERATSPEEDLLIVAASAADPFLNAKEIRGELGLTRVSLATIRRRLHGAGIHSRVACQKTLLEESHRRARLEFAPTCESGNPDNWRAAVFTDEASFCTRWDVHRRVWRPERTTSPNPILVASCCVAWFMRRRRQVSRGQATFIATCSSVRGWSR</sequence>
<keyword evidence="2" id="KW-1185">Reference proteome</keyword>
<gene>
    <name evidence="1" type="ORF">HPB49_003119</name>
</gene>
<comment type="caution">
    <text evidence="1">The sequence shown here is derived from an EMBL/GenBank/DDBJ whole genome shotgun (WGS) entry which is preliminary data.</text>
</comment>
<dbReference type="EMBL" id="CM023470">
    <property type="protein sequence ID" value="KAH7977646.1"/>
    <property type="molecule type" value="Genomic_DNA"/>
</dbReference>
<name>A0ACB8DTI8_DERSI</name>